<evidence type="ECO:0000313" key="3">
    <source>
        <dbReference type="Proteomes" id="UP001444661"/>
    </source>
</evidence>
<organism evidence="2 3">
    <name type="scientific">Apiospora rasikravindrae</name>
    <dbReference type="NCBI Taxonomy" id="990691"/>
    <lineage>
        <taxon>Eukaryota</taxon>
        <taxon>Fungi</taxon>
        <taxon>Dikarya</taxon>
        <taxon>Ascomycota</taxon>
        <taxon>Pezizomycotina</taxon>
        <taxon>Sordariomycetes</taxon>
        <taxon>Xylariomycetidae</taxon>
        <taxon>Amphisphaeriales</taxon>
        <taxon>Apiosporaceae</taxon>
        <taxon>Apiospora</taxon>
    </lineage>
</organism>
<name>A0ABR1RPE4_9PEZI</name>
<keyword evidence="1" id="KW-1133">Transmembrane helix</keyword>
<keyword evidence="1" id="KW-0472">Membrane</keyword>
<feature type="transmembrane region" description="Helical" evidence="1">
    <location>
        <begin position="81"/>
        <end position="101"/>
    </location>
</feature>
<keyword evidence="1" id="KW-0812">Transmembrane</keyword>
<comment type="caution">
    <text evidence="2">The sequence shown here is derived from an EMBL/GenBank/DDBJ whole genome shotgun (WGS) entry which is preliminary data.</text>
</comment>
<evidence type="ECO:0000256" key="1">
    <source>
        <dbReference type="SAM" id="Phobius"/>
    </source>
</evidence>
<accession>A0ABR1RPE4</accession>
<dbReference type="EMBL" id="JAQQWK010000014">
    <property type="protein sequence ID" value="KAK8016793.1"/>
    <property type="molecule type" value="Genomic_DNA"/>
</dbReference>
<keyword evidence="3" id="KW-1185">Reference proteome</keyword>
<reference evidence="2 3" key="1">
    <citation type="submission" date="2023-01" db="EMBL/GenBank/DDBJ databases">
        <title>Analysis of 21 Apiospora genomes using comparative genomics revels a genus with tremendous synthesis potential of carbohydrate active enzymes and secondary metabolites.</title>
        <authorList>
            <person name="Sorensen T."/>
        </authorList>
    </citation>
    <scope>NUCLEOTIDE SEQUENCE [LARGE SCALE GENOMIC DNA]</scope>
    <source>
        <strain evidence="2 3">CBS 33761</strain>
    </source>
</reference>
<proteinExistence type="predicted"/>
<dbReference type="Proteomes" id="UP001444661">
    <property type="component" value="Unassembled WGS sequence"/>
</dbReference>
<evidence type="ECO:0000313" key="2">
    <source>
        <dbReference type="EMBL" id="KAK8016793.1"/>
    </source>
</evidence>
<protein>
    <recommendedName>
        <fullName evidence="4">Mid2 domain-containing protein</fullName>
    </recommendedName>
</protein>
<gene>
    <name evidence="2" type="ORF">PG993_014982</name>
</gene>
<evidence type="ECO:0008006" key="4">
    <source>
        <dbReference type="Google" id="ProtNLM"/>
    </source>
</evidence>
<sequence length="179" mass="19258">MEGTMYTFESGIATALSTTIEGLSAVIRSTVPLDKATFYTIEALPFRIPSKPTSSISAGRTSRTATANATSTITQISKGQIAGIAIGAVVFIGIIAGLFMMQIQRRRRHVLKSTNDHGFDPYHVKAELHNDSVPLAELEGHGMFPEMDGYTQPVEAPQPETSGGQEQVIMEATTRNQCA</sequence>